<keyword evidence="13 17" id="KW-0238">DNA-binding</keyword>
<dbReference type="CDD" id="cd06140">
    <property type="entry name" value="DNA_polA_I_Bacillus_like_exo"/>
    <property type="match status" value="1"/>
</dbReference>
<accession>A0A554A2U8</accession>
<dbReference type="NCBIfam" id="TIGR00593">
    <property type="entry name" value="pola"/>
    <property type="match status" value="1"/>
</dbReference>
<dbReference type="InterPro" id="IPR019760">
    <property type="entry name" value="DNA-dir_DNA_pol_A_CS"/>
</dbReference>
<keyword evidence="12 17" id="KW-0239">DNA-directed DNA polymerase</keyword>
<evidence type="ECO:0000256" key="11">
    <source>
        <dbReference type="ARBA" id="ARBA00022839"/>
    </source>
</evidence>
<dbReference type="InterPro" id="IPR036397">
    <property type="entry name" value="RNaseH_sf"/>
</dbReference>
<dbReference type="Pfam" id="PF22619">
    <property type="entry name" value="DNA_polI_exo1"/>
    <property type="match status" value="1"/>
</dbReference>
<comment type="catalytic activity">
    <reaction evidence="15 17">
        <text>DNA(n) + a 2'-deoxyribonucleoside 5'-triphosphate = DNA(n+1) + diphosphate</text>
        <dbReference type="Rhea" id="RHEA:22508"/>
        <dbReference type="Rhea" id="RHEA-COMP:17339"/>
        <dbReference type="Rhea" id="RHEA-COMP:17340"/>
        <dbReference type="ChEBI" id="CHEBI:33019"/>
        <dbReference type="ChEBI" id="CHEBI:61560"/>
        <dbReference type="ChEBI" id="CHEBI:173112"/>
        <dbReference type="EC" id="2.7.7.7"/>
    </reaction>
</comment>
<dbReference type="RefSeq" id="WP_143846375.1">
    <property type="nucleotide sequence ID" value="NZ_VLXZ01000001.1"/>
</dbReference>
<dbReference type="NCBIfam" id="NF004397">
    <property type="entry name" value="PRK05755.1"/>
    <property type="match status" value="1"/>
</dbReference>
<dbReference type="GO" id="GO:0008408">
    <property type="term" value="F:3'-5' exonuclease activity"/>
    <property type="evidence" value="ECO:0007669"/>
    <property type="project" value="InterPro"/>
</dbReference>
<evidence type="ECO:0000256" key="18">
    <source>
        <dbReference type="SAM" id="Coils"/>
    </source>
</evidence>
<evidence type="ECO:0000256" key="15">
    <source>
        <dbReference type="ARBA" id="ARBA00049244"/>
    </source>
</evidence>
<dbReference type="GO" id="GO:0003887">
    <property type="term" value="F:DNA-directed DNA polymerase activity"/>
    <property type="evidence" value="ECO:0007669"/>
    <property type="project" value="UniProtKB-UniRule"/>
</dbReference>
<keyword evidence="9 17" id="KW-0227">DNA damage</keyword>
<dbReference type="InterPro" id="IPR054690">
    <property type="entry name" value="DNA_polI_exonuclease"/>
</dbReference>
<keyword evidence="18" id="KW-0175">Coiled coil</keyword>
<comment type="caution">
    <text evidence="22">The sequence shown here is derived from an EMBL/GenBank/DDBJ whole genome shotgun (WGS) entry which is preliminary data.</text>
</comment>
<dbReference type="InterPro" id="IPR002421">
    <property type="entry name" value="5-3_exonuclease"/>
</dbReference>
<evidence type="ECO:0000259" key="19">
    <source>
        <dbReference type="SMART" id="SM00474"/>
    </source>
</evidence>
<dbReference type="Pfam" id="PF01367">
    <property type="entry name" value="5_3_exonuc"/>
    <property type="match status" value="1"/>
</dbReference>
<evidence type="ECO:0000256" key="6">
    <source>
        <dbReference type="ARBA" id="ARBA00022695"/>
    </source>
</evidence>
<dbReference type="Gene3D" id="3.30.420.10">
    <property type="entry name" value="Ribonuclease H-like superfamily/Ribonuclease H"/>
    <property type="match status" value="1"/>
</dbReference>
<dbReference type="InterPro" id="IPR001098">
    <property type="entry name" value="DNA-dir_DNA_pol_A_palm_dom"/>
</dbReference>
<evidence type="ECO:0000256" key="4">
    <source>
        <dbReference type="ARBA" id="ARBA00020311"/>
    </source>
</evidence>
<dbReference type="SMART" id="SM00279">
    <property type="entry name" value="HhH2"/>
    <property type="match status" value="1"/>
</dbReference>
<dbReference type="InterPro" id="IPR020046">
    <property type="entry name" value="5-3_exonucl_a-hlix_arch_N"/>
</dbReference>
<gene>
    <name evidence="17 22" type="primary">polA</name>
    <name evidence="22" type="ORF">FN960_00280</name>
</gene>
<evidence type="ECO:0000256" key="2">
    <source>
        <dbReference type="ARBA" id="ARBA00011541"/>
    </source>
</evidence>
<dbReference type="Proteomes" id="UP000318521">
    <property type="component" value="Unassembled WGS sequence"/>
</dbReference>
<dbReference type="PANTHER" id="PTHR10133:SF27">
    <property type="entry name" value="DNA POLYMERASE NU"/>
    <property type="match status" value="1"/>
</dbReference>
<evidence type="ECO:0000256" key="14">
    <source>
        <dbReference type="ARBA" id="ARBA00023204"/>
    </source>
</evidence>
<dbReference type="FunFam" id="1.20.1060.10:FF:000001">
    <property type="entry name" value="DNA polymerase I"/>
    <property type="match status" value="1"/>
</dbReference>
<dbReference type="InterPro" id="IPR008918">
    <property type="entry name" value="HhH2"/>
</dbReference>
<dbReference type="Pfam" id="PF02739">
    <property type="entry name" value="5_3_exonuc_N"/>
    <property type="match status" value="1"/>
</dbReference>
<keyword evidence="5 17" id="KW-0808">Transferase</keyword>
<dbReference type="GO" id="GO:0003677">
    <property type="term" value="F:DNA binding"/>
    <property type="evidence" value="ECO:0007669"/>
    <property type="project" value="UniProtKB-UniRule"/>
</dbReference>
<dbReference type="SMART" id="SM00482">
    <property type="entry name" value="POLAc"/>
    <property type="match status" value="1"/>
</dbReference>
<evidence type="ECO:0000256" key="7">
    <source>
        <dbReference type="ARBA" id="ARBA00022705"/>
    </source>
</evidence>
<dbReference type="GO" id="GO:0008409">
    <property type="term" value="F:5'-3' exonuclease activity"/>
    <property type="evidence" value="ECO:0007669"/>
    <property type="project" value="InterPro"/>
</dbReference>
<dbReference type="GO" id="GO:0006261">
    <property type="term" value="P:DNA-templated DNA replication"/>
    <property type="evidence" value="ECO:0007669"/>
    <property type="project" value="UniProtKB-UniRule"/>
</dbReference>
<dbReference type="InterPro" id="IPR002298">
    <property type="entry name" value="DNA_polymerase_A"/>
</dbReference>
<dbReference type="SMART" id="SM00475">
    <property type="entry name" value="53EXOc"/>
    <property type="match status" value="1"/>
</dbReference>
<evidence type="ECO:0000259" key="20">
    <source>
        <dbReference type="SMART" id="SM00475"/>
    </source>
</evidence>
<dbReference type="InterPro" id="IPR036279">
    <property type="entry name" value="5-3_exonuclease_C_sf"/>
</dbReference>
<dbReference type="EC" id="2.7.7.7" evidence="3 16"/>
<dbReference type="FunFam" id="1.10.150.20:FF:000002">
    <property type="entry name" value="DNA polymerase I"/>
    <property type="match status" value="1"/>
</dbReference>
<evidence type="ECO:0000256" key="16">
    <source>
        <dbReference type="NCBIfam" id="TIGR00593"/>
    </source>
</evidence>
<evidence type="ECO:0000256" key="5">
    <source>
        <dbReference type="ARBA" id="ARBA00022679"/>
    </source>
</evidence>
<dbReference type="CDD" id="cd09859">
    <property type="entry name" value="PIN_53EXO"/>
    <property type="match status" value="1"/>
</dbReference>
<keyword evidence="23" id="KW-1185">Reference proteome</keyword>
<dbReference type="CDD" id="cd08637">
    <property type="entry name" value="DNA_pol_A_pol_I_C"/>
    <property type="match status" value="1"/>
</dbReference>
<feature type="domain" description="DNA-directed DNA polymerase family A palm" evidence="21">
    <location>
        <begin position="633"/>
        <end position="840"/>
    </location>
</feature>
<dbReference type="InterPro" id="IPR029060">
    <property type="entry name" value="PIN-like_dom_sf"/>
</dbReference>
<reference evidence="22 23" key="1">
    <citation type="submission" date="2019-07" db="EMBL/GenBank/DDBJ databases">
        <authorList>
            <person name="Park Y.J."/>
            <person name="Jeong S.E."/>
            <person name="Jung H.S."/>
        </authorList>
    </citation>
    <scope>NUCLEOTIDE SEQUENCE [LARGE SCALE GENOMIC DNA]</scope>
    <source>
        <strain evidence="23">P16(2019)</strain>
    </source>
</reference>
<keyword evidence="11" id="KW-0269">Exonuclease</keyword>
<dbReference type="EMBL" id="VLXZ01000001">
    <property type="protein sequence ID" value="TSB48029.1"/>
    <property type="molecule type" value="Genomic_DNA"/>
</dbReference>
<proteinExistence type="inferred from homology"/>
<protein>
    <recommendedName>
        <fullName evidence="4 16">DNA polymerase I</fullName>
        <ecNumber evidence="3 16">2.7.7.7</ecNumber>
    </recommendedName>
</protein>
<feature type="domain" description="3'-5' exonuclease" evidence="19">
    <location>
        <begin position="300"/>
        <end position="466"/>
    </location>
</feature>
<dbReference type="PROSITE" id="PS00447">
    <property type="entry name" value="DNA_POLYMERASE_A"/>
    <property type="match status" value="1"/>
</dbReference>
<evidence type="ECO:0000313" key="22">
    <source>
        <dbReference type="EMBL" id="TSB48029.1"/>
    </source>
</evidence>
<feature type="coiled-coil region" evidence="18">
    <location>
        <begin position="497"/>
        <end position="524"/>
    </location>
</feature>
<dbReference type="AlphaFoldDB" id="A0A554A2U8"/>
<dbReference type="SUPFAM" id="SSF56672">
    <property type="entry name" value="DNA/RNA polymerases"/>
    <property type="match status" value="1"/>
</dbReference>
<dbReference type="PANTHER" id="PTHR10133">
    <property type="entry name" value="DNA POLYMERASE I"/>
    <property type="match status" value="1"/>
</dbReference>
<comment type="subunit">
    <text evidence="2 17">Single-chain monomer with multiple functions.</text>
</comment>
<dbReference type="SMART" id="SM00474">
    <property type="entry name" value="35EXOc"/>
    <property type="match status" value="1"/>
</dbReference>
<dbReference type="Gene3D" id="3.30.70.370">
    <property type="match status" value="1"/>
</dbReference>
<dbReference type="SUPFAM" id="SSF47807">
    <property type="entry name" value="5' to 3' exonuclease, C-terminal subdomain"/>
    <property type="match status" value="1"/>
</dbReference>
<dbReference type="Pfam" id="PF00476">
    <property type="entry name" value="DNA_pol_A"/>
    <property type="match status" value="1"/>
</dbReference>
<dbReference type="CDD" id="cd09898">
    <property type="entry name" value="H3TH_53EXO"/>
    <property type="match status" value="1"/>
</dbReference>
<dbReference type="SUPFAM" id="SSF88723">
    <property type="entry name" value="PIN domain-like"/>
    <property type="match status" value="1"/>
</dbReference>
<evidence type="ECO:0000256" key="8">
    <source>
        <dbReference type="ARBA" id="ARBA00022722"/>
    </source>
</evidence>
<dbReference type="InterPro" id="IPR020045">
    <property type="entry name" value="DNA_polI_H3TH"/>
</dbReference>
<dbReference type="OrthoDB" id="9806424at2"/>
<evidence type="ECO:0000256" key="9">
    <source>
        <dbReference type="ARBA" id="ARBA00022763"/>
    </source>
</evidence>
<evidence type="ECO:0000256" key="10">
    <source>
        <dbReference type="ARBA" id="ARBA00022801"/>
    </source>
</evidence>
<keyword evidence="7 17" id="KW-0235">DNA replication</keyword>
<dbReference type="FunFam" id="1.10.150.20:FF:000003">
    <property type="entry name" value="DNA polymerase I"/>
    <property type="match status" value="1"/>
</dbReference>
<dbReference type="InterPro" id="IPR012337">
    <property type="entry name" value="RNaseH-like_sf"/>
</dbReference>
<dbReference type="InterPro" id="IPR002562">
    <property type="entry name" value="3'-5'_exonuclease_dom"/>
</dbReference>
<evidence type="ECO:0000256" key="12">
    <source>
        <dbReference type="ARBA" id="ARBA00022932"/>
    </source>
</evidence>
<dbReference type="GO" id="GO:0006302">
    <property type="term" value="P:double-strand break repair"/>
    <property type="evidence" value="ECO:0007669"/>
    <property type="project" value="TreeGrafter"/>
</dbReference>
<feature type="domain" description="5'-3' exonuclease" evidence="20">
    <location>
        <begin position="2"/>
        <end position="261"/>
    </location>
</feature>
<dbReference type="PRINTS" id="PR00868">
    <property type="entry name" value="DNAPOLI"/>
</dbReference>
<dbReference type="FunFam" id="3.40.50.1010:FF:000001">
    <property type="entry name" value="DNA polymerase I"/>
    <property type="match status" value="1"/>
</dbReference>
<evidence type="ECO:0000259" key="21">
    <source>
        <dbReference type="SMART" id="SM00482"/>
    </source>
</evidence>
<dbReference type="Gene3D" id="1.10.150.20">
    <property type="entry name" value="5' to 3' exonuclease, C-terminal subdomain"/>
    <property type="match status" value="2"/>
</dbReference>
<comment type="similarity">
    <text evidence="1 17">Belongs to the DNA polymerase type-A family.</text>
</comment>
<evidence type="ECO:0000256" key="3">
    <source>
        <dbReference type="ARBA" id="ARBA00012417"/>
    </source>
</evidence>
<dbReference type="Gene3D" id="1.20.1060.10">
    <property type="entry name" value="Taq DNA Polymerase, Chain T, domain 4"/>
    <property type="match status" value="1"/>
</dbReference>
<evidence type="ECO:0000256" key="17">
    <source>
        <dbReference type="RuleBase" id="RU004460"/>
    </source>
</evidence>
<keyword evidence="6 17" id="KW-0548">Nucleotidyltransferase</keyword>
<dbReference type="SUPFAM" id="SSF53098">
    <property type="entry name" value="Ribonuclease H-like"/>
    <property type="match status" value="1"/>
</dbReference>
<name>A0A554A2U8_9BACI</name>
<keyword evidence="10" id="KW-0378">Hydrolase</keyword>
<keyword evidence="14 17" id="KW-0234">DNA repair</keyword>
<dbReference type="InterPro" id="IPR043502">
    <property type="entry name" value="DNA/RNA_pol_sf"/>
</dbReference>
<dbReference type="InterPro" id="IPR018320">
    <property type="entry name" value="DNA_polymerase_1"/>
</dbReference>
<dbReference type="Gene3D" id="3.40.50.1010">
    <property type="entry name" value="5'-nuclease"/>
    <property type="match status" value="1"/>
</dbReference>
<organism evidence="22 23">
    <name type="scientific">Alkalicoccobacillus porphyridii</name>
    <dbReference type="NCBI Taxonomy" id="2597270"/>
    <lineage>
        <taxon>Bacteria</taxon>
        <taxon>Bacillati</taxon>
        <taxon>Bacillota</taxon>
        <taxon>Bacilli</taxon>
        <taxon>Bacillales</taxon>
        <taxon>Bacillaceae</taxon>
        <taxon>Alkalicoccobacillus</taxon>
    </lineage>
</organism>
<keyword evidence="8" id="KW-0540">Nuclease</keyword>
<evidence type="ECO:0000256" key="1">
    <source>
        <dbReference type="ARBA" id="ARBA00007705"/>
    </source>
</evidence>
<sequence length="876" mass="99339">MKKLILIDGNSIAYRAFFALPLLSNDKGIYTNAVYGFTTMLLKILEDDKPTHLLVAFDAGKSTFRHKTYSEYKGTRQKTPPELSEQLPFIRELLDSYGIKRYEAKEYEADDIIGTLAARAEQDGWQVKVISGDKDLLQLVTDKVEVYLTRKGITNMDHYDLKAIDEKYGISAEQIIDLKGLMGDSSDNIPGVPGIGEKTALKLLKEYGTVEKVLDSVDSISGKKMKERLIENREQAIISKKLATIFKEVPVDVKLEDLAFGDYDVQKVSSFFKDLDFTSLLNRLPDEEGNTQTEELSKIDVTIVDEIQDEHIVSPTAFVAEVLGEHYHHAPIEGFALSNENGTFFVPTEIAVQSERFVEWAKDETKKKWVFDAKRTVVALGWQDIVLEGVEFDLLIASYLLDPSVSSHQMSEIARRKGLSIVEEDEAVYGKGAKQRIPDEEQLSDHLGRKAAAVYSLKADIEKELEKNDQSSLFFELEMPLSIVLGRMETAGIKVDKQQLEQMGEDLSNRLKDLEKTIHEKAETEFNINSPKQLGEVLFEKMGLPPVKKTKTGYSTSADVLEKLAGKHEIIEHILLYRQLGKLYSTYIEGLLKVVEESTGRIHTRYNQALTQTGRLSSTDPNLQNIPIRLEEGRKIRKAFIPSEEKWSILAADYSQIELRVLAHISEDDGLMEAFKNDMDIHTKTAMDVFHVKESEVTSNMRRSSKAVNFGIVYGISDYGLSQSLDITRKEAAEFIERYLESYPKVKDYMHDVVEKAREDGYVSTLLQRRRYLPELTSRNFNLRSFAERTAMNTPIQGTAADIIKKAMIDMADRLETENLKSRMLLSVHDELIFEVPEDELDLMQKLVPEVMEAAIELNVPLKADVSVGETWYEAK</sequence>
<evidence type="ECO:0000313" key="23">
    <source>
        <dbReference type="Proteomes" id="UP000318521"/>
    </source>
</evidence>
<evidence type="ECO:0000256" key="13">
    <source>
        <dbReference type="ARBA" id="ARBA00023125"/>
    </source>
</evidence>